<comment type="caution">
    <text evidence="1">The sequence shown here is derived from an EMBL/GenBank/DDBJ whole genome shotgun (WGS) entry which is preliminary data.</text>
</comment>
<sequence>MIRYIPPFILSQYEKDNVQGKMQAFVLLGDIIGFTTINDELQKKGKEGAEEVSHLITNIFSEPLNIIEKYGGFLSNFAGDAFYAIFPGAQPENIMAALHYIQSFLRNQYQKQRLLNKSPVKMRIRIGYGTVQWMIFSNDIQMEYVFFGDAIEEVQSLNKGQTTCRYSTSALQKLISSRLVDDKGKISRDFNPEKVKENIINYPYQKETEYKFLHYRLHNIHPENEIRTIISNYTRIPFTADLDICSIIANLEIFYQYSGSFVDKLSVTNNSLCILSYYGMPRNEGKKLSQVFQLILERVHKYPFISQAISMGPCFTGFVGGEHIREYTALGHPVNLAARLSGKSKKGEILTDITLKKELERNFDFEFVGNLSLKGLEKRIPCYKLKELQPSVPELRTVFVGRQNELKSIQRIISKSIAEHHNFFIYIAGEAGIGKTRLATEVINSCQDKNIRIFHIMCSITNSRPLEPMRQIFQQLFLIKDNQQNASSSFHQSWLNWSKNEKKWKEDEEMIGGLLGYVGKDSHFYNLPPDLRLSKLYQSALKVLQEETKRNPIIFHIDDLHWMDEQSRNFFHILGKSDIKDTGILATTRYIENDRLPILNMDNFSFYRFDLAPLSKNYSWQLYKSMMNLDDVPADLKQELLQKDTGNPFIIEQMASYLLESGVLENSADYLNILGKDNSFDVNDIIGFRIDRLPFSVRECIYNASVLGMKFNLKVLSQMLKRDIRQDLLIGTQNRIWKSLERDFYIFTHILLQEAAYNRMFSDKLKSLHLKAAQSMEEVFAQNISEYSEEIAKHYEKAGEIIKASDYYDKAGDYYWDNSYFELAEKCFLKAVELAGKSFGTDNMNYGENVFHLALFYHYMQRMEEAEKLYDTVMNIALAIYGEDSLKLSPYINNLGRFYKDVGRYEESERLLLQSLELEKKHEPDSSNVADRINNLGHLYSLQNLNDKATEMYQQAYDIMNRNYDPYHFFTATVCNNLGMSFAESGKIEEAEKLLQRAVEIGKKIYGENHPQIVIYFKNLASIFMDQQRWNEAEALLHKCLTIDRKYFGKYHNATLYIVKALEKFYNKIGNKRKARYYSKWLQEANELSP</sequence>
<proteinExistence type="predicted"/>
<organism evidence="1 2">
    <name type="scientific">Candidatus Syntrophosphaera thermopropionivorans</name>
    <dbReference type="NCBI Taxonomy" id="2593015"/>
    <lineage>
        <taxon>Bacteria</taxon>
        <taxon>Pseudomonadati</taxon>
        <taxon>Candidatus Cloacimonadota</taxon>
        <taxon>Candidatus Cloacimonadia</taxon>
        <taxon>Candidatus Cloacimonadales</taxon>
        <taxon>Candidatus Cloacimonadaceae</taxon>
        <taxon>Candidatus Syntrophosphaera</taxon>
    </lineage>
</organism>
<evidence type="ECO:0000313" key="2">
    <source>
        <dbReference type="Proteomes" id="UP000294588"/>
    </source>
</evidence>
<accession>A0AC61QKT4</accession>
<dbReference type="Proteomes" id="UP000294588">
    <property type="component" value="Unassembled WGS sequence"/>
</dbReference>
<gene>
    <name evidence="1" type="ORF">E0946_00195</name>
</gene>
<name>A0AC61QKT4_9BACT</name>
<evidence type="ECO:0000313" key="1">
    <source>
        <dbReference type="EMBL" id="TDF74543.1"/>
    </source>
</evidence>
<dbReference type="EMBL" id="SMOG01000001">
    <property type="protein sequence ID" value="TDF74543.1"/>
    <property type="molecule type" value="Genomic_DNA"/>
</dbReference>
<reference evidence="1" key="1">
    <citation type="submission" date="2019-03" db="EMBL/GenBank/DDBJ databases">
        <title>Candidatus Syntrophosphaera thermopropionivorans: a novel player in syntrophic propionate oxidation during anaerobic digestion.</title>
        <authorList>
            <person name="Dyksma S."/>
        </authorList>
    </citation>
    <scope>NUCLEOTIDE SEQUENCE</scope>
    <source>
        <strain evidence="1">W5</strain>
    </source>
</reference>
<protein>
    <submittedName>
        <fullName evidence="1">Tetratricopeptide repeat protein</fullName>
    </submittedName>
</protein>
<keyword evidence="2" id="KW-1185">Reference proteome</keyword>